<evidence type="ECO:0000313" key="2">
    <source>
        <dbReference type="Proteomes" id="UP000034883"/>
    </source>
</evidence>
<organism evidence="1 2">
    <name type="scientific">Sandaracinus amylolyticus</name>
    <dbReference type="NCBI Taxonomy" id="927083"/>
    <lineage>
        <taxon>Bacteria</taxon>
        <taxon>Pseudomonadati</taxon>
        <taxon>Myxococcota</taxon>
        <taxon>Polyangia</taxon>
        <taxon>Polyangiales</taxon>
        <taxon>Sandaracinaceae</taxon>
        <taxon>Sandaracinus</taxon>
    </lineage>
</organism>
<accession>A0A0F6YI10</accession>
<dbReference type="RefSeq" id="WP_053232644.1">
    <property type="nucleotide sequence ID" value="NZ_CP011125.1"/>
</dbReference>
<reference evidence="1 2" key="1">
    <citation type="submission" date="2015-03" db="EMBL/GenBank/DDBJ databases">
        <title>Genome assembly of Sandaracinus amylolyticus DSM 53668.</title>
        <authorList>
            <person name="Sharma G."/>
            <person name="Subramanian S."/>
        </authorList>
    </citation>
    <scope>NUCLEOTIDE SEQUENCE [LARGE SCALE GENOMIC DNA]</scope>
    <source>
        <strain evidence="1 2">DSM 53668</strain>
    </source>
</reference>
<dbReference type="Proteomes" id="UP000034883">
    <property type="component" value="Chromosome"/>
</dbReference>
<protein>
    <submittedName>
        <fullName evidence="1">Uncharacterized protein</fullName>
    </submittedName>
</protein>
<sequence length="341" mass="35103">MVALLLTAPEALAQRAEPPPTERRALPHVPGGSIAVELGEGEELHAATCGLADAAFTGDTTLALIAPDGQRVAFNDDACFSLGSSLRFVVPPGRSGRYVLQTECYGGSQDCGGTLALQVGPQSAETRVPRVRAAGAMRGVIGLEGEQGALVGDVMAEARPLGPLLVRFGGTPLGIGGGDRGGLAGGSLSLAVGFDEGLVAVAAGAGISVLATRLDGQRAQETPIFVTFARLGRLHMFHFEAQLAIWSFGDALEVLSFHAIARLPLGPVELFVRGAGGHDGIALGEVGAVVWSGDDRTVGISVHAGGAGVFHQPLCRFDVPCRDQRWIAGPSLGLGVELRPW</sequence>
<name>A0A0F6YI10_9BACT</name>
<gene>
    <name evidence="1" type="ORF">DB32_002550</name>
</gene>
<evidence type="ECO:0000313" key="1">
    <source>
        <dbReference type="EMBL" id="AKF05401.1"/>
    </source>
</evidence>
<dbReference type="AlphaFoldDB" id="A0A0F6YI10"/>
<dbReference type="EMBL" id="CP011125">
    <property type="protein sequence ID" value="AKF05401.1"/>
    <property type="molecule type" value="Genomic_DNA"/>
</dbReference>
<proteinExistence type="predicted"/>
<keyword evidence="2" id="KW-1185">Reference proteome</keyword>
<dbReference type="KEGG" id="samy:DB32_002550"/>
<dbReference type="OrthoDB" id="5483530at2"/>